<dbReference type="Proteomes" id="UP000765509">
    <property type="component" value="Unassembled WGS sequence"/>
</dbReference>
<keyword evidence="3" id="KW-1185">Reference proteome</keyword>
<feature type="region of interest" description="Disordered" evidence="1">
    <location>
        <begin position="111"/>
        <end position="177"/>
    </location>
</feature>
<evidence type="ECO:0000256" key="1">
    <source>
        <dbReference type="SAM" id="MobiDB-lite"/>
    </source>
</evidence>
<organism evidence="2 3">
    <name type="scientific">Austropuccinia psidii MF-1</name>
    <dbReference type="NCBI Taxonomy" id="1389203"/>
    <lineage>
        <taxon>Eukaryota</taxon>
        <taxon>Fungi</taxon>
        <taxon>Dikarya</taxon>
        <taxon>Basidiomycota</taxon>
        <taxon>Pucciniomycotina</taxon>
        <taxon>Pucciniomycetes</taxon>
        <taxon>Pucciniales</taxon>
        <taxon>Sphaerophragmiaceae</taxon>
        <taxon>Austropuccinia</taxon>
    </lineage>
</organism>
<accession>A0A9Q3FIK7</accession>
<dbReference type="EMBL" id="AVOT02042572">
    <property type="protein sequence ID" value="MBW0537996.1"/>
    <property type="molecule type" value="Genomic_DNA"/>
</dbReference>
<evidence type="ECO:0000313" key="3">
    <source>
        <dbReference type="Proteomes" id="UP000765509"/>
    </source>
</evidence>
<gene>
    <name evidence="2" type="ORF">O181_077711</name>
</gene>
<dbReference type="AlphaFoldDB" id="A0A9Q3FIK7"/>
<proteinExistence type="predicted"/>
<protein>
    <submittedName>
        <fullName evidence="2">Uncharacterized protein</fullName>
    </submittedName>
</protein>
<sequence length="177" mass="19963">MDLGKKREYQGQTLPEFLKKDIFGRCKSFPPSPRSVTITFDINSEPAFFSKPLAGGQEPLLTHKGLSGLREDHRTLRRMNLIFLKRQGQKIKNGLKNQSLLSIKQKKELEMTPSLEKEGPGTSTAPKKLQNSLKKSATNLIKNRQVLRKIKARAKAEPISTDSTHKATGFPNWNLQP</sequence>
<evidence type="ECO:0000313" key="2">
    <source>
        <dbReference type="EMBL" id="MBW0537996.1"/>
    </source>
</evidence>
<name>A0A9Q3FIK7_9BASI</name>
<reference evidence="2" key="1">
    <citation type="submission" date="2021-03" db="EMBL/GenBank/DDBJ databases">
        <title>Draft genome sequence of rust myrtle Austropuccinia psidii MF-1, a brazilian biotype.</title>
        <authorList>
            <person name="Quecine M.C."/>
            <person name="Pachon D.M.R."/>
            <person name="Bonatelli M.L."/>
            <person name="Correr F.H."/>
            <person name="Franceschini L.M."/>
            <person name="Leite T.F."/>
            <person name="Margarido G.R.A."/>
            <person name="Almeida C.A."/>
            <person name="Ferrarezi J.A."/>
            <person name="Labate C.A."/>
        </authorList>
    </citation>
    <scope>NUCLEOTIDE SEQUENCE</scope>
    <source>
        <strain evidence="2">MF-1</strain>
    </source>
</reference>
<feature type="compositionally biased region" description="Polar residues" evidence="1">
    <location>
        <begin position="121"/>
        <end position="142"/>
    </location>
</feature>
<comment type="caution">
    <text evidence="2">The sequence shown here is derived from an EMBL/GenBank/DDBJ whole genome shotgun (WGS) entry which is preliminary data.</text>
</comment>